<feature type="transmembrane region" description="Helical" evidence="1">
    <location>
        <begin position="12"/>
        <end position="32"/>
    </location>
</feature>
<evidence type="ECO:0000313" key="2">
    <source>
        <dbReference type="EMBL" id="TGN15204.1"/>
    </source>
</evidence>
<dbReference type="Proteomes" id="UP000297649">
    <property type="component" value="Unassembled WGS sequence"/>
</dbReference>
<keyword evidence="3" id="KW-1185">Reference proteome</keyword>
<gene>
    <name evidence="2" type="ORF">EHR08_02565</name>
</gene>
<dbReference type="AlphaFoldDB" id="A0A6H3NXI1"/>
<keyword evidence="1" id="KW-1133">Transmembrane helix</keyword>
<keyword evidence="1" id="KW-0812">Transmembrane</keyword>
<organism evidence="2 3">
    <name type="scientific">Leptospira bandrabouensis</name>
    <dbReference type="NCBI Taxonomy" id="2484903"/>
    <lineage>
        <taxon>Bacteria</taxon>
        <taxon>Pseudomonadati</taxon>
        <taxon>Spirochaetota</taxon>
        <taxon>Spirochaetia</taxon>
        <taxon>Leptospirales</taxon>
        <taxon>Leptospiraceae</taxon>
        <taxon>Leptospira</taxon>
    </lineage>
</organism>
<feature type="transmembrane region" description="Helical" evidence="1">
    <location>
        <begin position="84"/>
        <end position="106"/>
    </location>
</feature>
<name>A0A6H3NXI1_9LEPT</name>
<sequence length="138" mass="15574">MWNPSKKLRTIACKILIILFSMTTIFHIFALLQVVPFQYLWGGRLGSVKEMYLMESVSLFVTAFFLGSSILYSRYLNQGLVPFWTRIVFGFVGTIFLLNTIGNLVAVTDLETLLATPVTAIISIICFSLVSKYENKTS</sequence>
<evidence type="ECO:0000256" key="1">
    <source>
        <dbReference type="SAM" id="Phobius"/>
    </source>
</evidence>
<keyword evidence="1" id="KW-0472">Membrane</keyword>
<reference evidence="2" key="1">
    <citation type="journal article" date="2019" name="PLoS Negl. Trop. Dis.">
        <title>Revisiting the worldwide diversity of Leptospira species in the environment.</title>
        <authorList>
            <person name="Vincent A.T."/>
            <person name="Schiettekatte O."/>
            <person name="Bourhy P."/>
            <person name="Veyrier F.J."/>
            <person name="Picardeau M."/>
        </authorList>
    </citation>
    <scope>NUCLEOTIDE SEQUENCE [LARGE SCALE GENOMIC DNA]</scope>
    <source>
        <strain evidence="2">201601109</strain>
    </source>
</reference>
<dbReference type="EMBL" id="RQHU01000005">
    <property type="protein sequence ID" value="TGN15204.1"/>
    <property type="molecule type" value="Genomic_DNA"/>
</dbReference>
<feature type="transmembrane region" description="Helical" evidence="1">
    <location>
        <begin position="52"/>
        <end position="72"/>
    </location>
</feature>
<proteinExistence type="predicted"/>
<accession>A0A6H3NXI1</accession>
<protein>
    <submittedName>
        <fullName evidence="2">Uncharacterized protein</fullName>
    </submittedName>
</protein>
<evidence type="ECO:0000313" key="3">
    <source>
        <dbReference type="Proteomes" id="UP000297649"/>
    </source>
</evidence>
<dbReference type="RefSeq" id="WP_135744897.1">
    <property type="nucleotide sequence ID" value="NZ_JAIZBI010000001.1"/>
</dbReference>
<dbReference type="OrthoDB" id="329486at2"/>
<comment type="caution">
    <text evidence="2">The sequence shown here is derived from an EMBL/GenBank/DDBJ whole genome shotgun (WGS) entry which is preliminary data.</text>
</comment>
<feature type="transmembrane region" description="Helical" evidence="1">
    <location>
        <begin position="112"/>
        <end position="130"/>
    </location>
</feature>